<dbReference type="AlphaFoldDB" id="A0A401J2S1"/>
<proteinExistence type="predicted"/>
<comment type="caution">
    <text evidence="2">The sequence shown here is derived from an EMBL/GenBank/DDBJ whole genome shotgun (WGS) entry which is preliminary data.</text>
</comment>
<organism evidence="2 3">
    <name type="scientific">Sphingobium xenophagum</name>
    <dbReference type="NCBI Taxonomy" id="121428"/>
    <lineage>
        <taxon>Bacteria</taxon>
        <taxon>Pseudomonadati</taxon>
        <taxon>Pseudomonadota</taxon>
        <taxon>Alphaproteobacteria</taxon>
        <taxon>Sphingomonadales</taxon>
        <taxon>Sphingomonadaceae</taxon>
        <taxon>Sphingobium</taxon>
    </lineage>
</organism>
<feature type="chain" id="PRO_5019338741" description="Lipoprotein" evidence="1">
    <location>
        <begin position="27"/>
        <end position="199"/>
    </location>
</feature>
<keyword evidence="1" id="KW-0732">Signal</keyword>
<gene>
    <name evidence="2" type="ORF">MBESOW_P2165</name>
</gene>
<evidence type="ECO:0000313" key="3">
    <source>
        <dbReference type="Proteomes" id="UP000290975"/>
    </source>
</evidence>
<accession>A0A401J2S1</accession>
<reference evidence="2 3" key="1">
    <citation type="submission" date="2014-12" db="EMBL/GenBank/DDBJ databases">
        <title>Whole genome sequencing of Sphingobium xenophagum OW59.</title>
        <authorList>
            <person name="Ohta Y."/>
            <person name="Nishi S."/>
            <person name="Hatada Y."/>
        </authorList>
    </citation>
    <scope>NUCLEOTIDE SEQUENCE [LARGE SCALE GENOMIC DNA]</scope>
    <source>
        <strain evidence="2 3">OW59</strain>
    </source>
</reference>
<evidence type="ECO:0000256" key="1">
    <source>
        <dbReference type="SAM" id="SignalP"/>
    </source>
</evidence>
<dbReference type="RefSeq" id="WP_254908116.1">
    <property type="nucleotide sequence ID" value="NZ_BBQY01000008.1"/>
</dbReference>
<sequence length="199" mass="22211">MMKKTMWTRAALVGVVTMLSVSVACANGYREKNMQVEVAKSAMKVTPVRDWNSLSIRPGKKAETWTLDGEQLNDVTFYGGIVPGEPLIRETSKKHKPLPKFTSDTLLVEIPELLEGTYRTEKGIGSFSVTNSKPDRFLGQDGIRFTYEYVDADNLPRKGEARAALIKGQLYMATFDAPRLHYFEATLDDFHALTDSAAL</sequence>
<dbReference type="EMBL" id="BBQY01000008">
    <property type="protein sequence ID" value="GBH30910.1"/>
    <property type="molecule type" value="Genomic_DNA"/>
</dbReference>
<dbReference type="Proteomes" id="UP000290975">
    <property type="component" value="Unassembled WGS sequence"/>
</dbReference>
<evidence type="ECO:0000313" key="2">
    <source>
        <dbReference type="EMBL" id="GBH30910.1"/>
    </source>
</evidence>
<protein>
    <recommendedName>
        <fullName evidence="4">Lipoprotein</fullName>
    </recommendedName>
</protein>
<keyword evidence="3" id="KW-1185">Reference proteome</keyword>
<evidence type="ECO:0008006" key="4">
    <source>
        <dbReference type="Google" id="ProtNLM"/>
    </source>
</evidence>
<dbReference type="PROSITE" id="PS51257">
    <property type="entry name" value="PROKAR_LIPOPROTEIN"/>
    <property type="match status" value="1"/>
</dbReference>
<feature type="signal peptide" evidence="1">
    <location>
        <begin position="1"/>
        <end position="26"/>
    </location>
</feature>
<name>A0A401J2S1_SPHXE</name>